<evidence type="ECO:0000313" key="9">
    <source>
        <dbReference type="EMBL" id="CAL5225451.1"/>
    </source>
</evidence>
<dbReference type="SMART" id="SM00702">
    <property type="entry name" value="P4Hc"/>
    <property type="match status" value="1"/>
</dbReference>
<dbReference type="Proteomes" id="UP001497392">
    <property type="component" value="Unassembled WGS sequence"/>
</dbReference>
<organism evidence="9 10">
    <name type="scientific">Coccomyxa viridis</name>
    <dbReference type="NCBI Taxonomy" id="1274662"/>
    <lineage>
        <taxon>Eukaryota</taxon>
        <taxon>Viridiplantae</taxon>
        <taxon>Chlorophyta</taxon>
        <taxon>core chlorophytes</taxon>
        <taxon>Trebouxiophyceae</taxon>
        <taxon>Trebouxiophyceae incertae sedis</taxon>
        <taxon>Coccomyxaceae</taxon>
        <taxon>Coccomyxa</taxon>
    </lineage>
</organism>
<dbReference type="InterPro" id="IPR045054">
    <property type="entry name" value="P4HA-like"/>
</dbReference>
<evidence type="ECO:0000256" key="4">
    <source>
        <dbReference type="ARBA" id="ARBA00022964"/>
    </source>
</evidence>
<keyword evidence="4" id="KW-0223">Dioxygenase</keyword>
<dbReference type="PROSITE" id="PS51471">
    <property type="entry name" value="FE2OG_OXY"/>
    <property type="match status" value="1"/>
</dbReference>
<dbReference type="EMBL" id="CAXHTA020000012">
    <property type="protein sequence ID" value="CAL5225451.1"/>
    <property type="molecule type" value="Genomic_DNA"/>
</dbReference>
<keyword evidence="10" id="KW-1185">Reference proteome</keyword>
<reference evidence="9 10" key="1">
    <citation type="submission" date="2024-06" db="EMBL/GenBank/DDBJ databases">
        <authorList>
            <person name="Kraege A."/>
            <person name="Thomma B."/>
        </authorList>
    </citation>
    <scope>NUCLEOTIDE SEQUENCE [LARGE SCALE GENOMIC DNA]</scope>
</reference>
<dbReference type="InterPro" id="IPR006620">
    <property type="entry name" value="Pro_4_hyd_alph"/>
</dbReference>
<name>A0ABP1FZX9_9CHLO</name>
<keyword evidence="3" id="KW-0479">Metal-binding</keyword>
<dbReference type="InterPro" id="IPR044862">
    <property type="entry name" value="Pro_4_hyd_alph_FE2OG_OXY"/>
</dbReference>
<dbReference type="PANTHER" id="PTHR10869">
    <property type="entry name" value="PROLYL 4-HYDROXYLASE ALPHA SUBUNIT"/>
    <property type="match status" value="1"/>
</dbReference>
<comment type="caution">
    <text evidence="9">The sequence shown here is derived from an EMBL/GenBank/DDBJ whole genome shotgun (WGS) entry which is preliminary data.</text>
</comment>
<gene>
    <name evidence="9" type="primary">g8270</name>
    <name evidence="9" type="ORF">VP750_LOCUS7110</name>
</gene>
<dbReference type="InterPro" id="IPR005123">
    <property type="entry name" value="Oxoglu/Fe-dep_dioxygenase_dom"/>
</dbReference>
<evidence type="ECO:0000256" key="2">
    <source>
        <dbReference type="ARBA" id="ARBA00004648"/>
    </source>
</evidence>
<comment type="subcellular location">
    <subcellularLocation>
        <location evidence="2">Endoplasmic reticulum membrane</location>
        <topology evidence="2">Single-pass type II membrane protein</topology>
    </subcellularLocation>
</comment>
<keyword evidence="6" id="KW-0408">Iron</keyword>
<dbReference type="Gene3D" id="2.60.120.620">
    <property type="entry name" value="q2cbj1_9rhob like domain"/>
    <property type="match status" value="1"/>
</dbReference>
<comment type="catalytic activity">
    <reaction evidence="7">
        <text>L-prolyl-[collagen] + 2-oxoglutarate + O2 = trans-4-hydroxy-L-prolyl-[collagen] + succinate + CO2</text>
        <dbReference type="Rhea" id="RHEA:18945"/>
        <dbReference type="Rhea" id="RHEA-COMP:11676"/>
        <dbReference type="Rhea" id="RHEA-COMP:11680"/>
        <dbReference type="ChEBI" id="CHEBI:15379"/>
        <dbReference type="ChEBI" id="CHEBI:16526"/>
        <dbReference type="ChEBI" id="CHEBI:16810"/>
        <dbReference type="ChEBI" id="CHEBI:30031"/>
        <dbReference type="ChEBI" id="CHEBI:50342"/>
        <dbReference type="ChEBI" id="CHEBI:61965"/>
        <dbReference type="EC" id="1.14.11.2"/>
    </reaction>
</comment>
<comment type="cofactor">
    <cofactor evidence="1">
        <name>L-ascorbate</name>
        <dbReference type="ChEBI" id="CHEBI:38290"/>
    </cofactor>
</comment>
<protein>
    <submittedName>
        <fullName evidence="9">G8270 protein</fullName>
    </submittedName>
</protein>
<accession>A0ABP1FZX9</accession>
<proteinExistence type="predicted"/>
<dbReference type="Pfam" id="PF13640">
    <property type="entry name" value="2OG-FeII_Oxy_3"/>
    <property type="match status" value="1"/>
</dbReference>
<evidence type="ECO:0000313" key="10">
    <source>
        <dbReference type="Proteomes" id="UP001497392"/>
    </source>
</evidence>
<evidence type="ECO:0000256" key="3">
    <source>
        <dbReference type="ARBA" id="ARBA00022723"/>
    </source>
</evidence>
<sequence>MVRSSGKGKAQGPLPQISRKTDLQVTSLSAQAIILVKGVLSASEAKAVVAAAERIGFEHQGSKGPANGEAVRDNGRIALSDKAYAEHLWQALGLQPALAGIMVEGAQACGLNPNIRIYRYEPGQRFNRHYDDSADMGDGLKTAYTLLVYLSGQEHGMQGGETVFYSHGKRSKTVASVTPETGLALLHRHGDDCLLHEGRPVLAGTKYVLRSDVIFGPTAA</sequence>
<evidence type="ECO:0000256" key="1">
    <source>
        <dbReference type="ARBA" id="ARBA00001961"/>
    </source>
</evidence>
<feature type="domain" description="Fe2OG dioxygenase" evidence="8">
    <location>
        <begin position="110"/>
        <end position="215"/>
    </location>
</feature>
<evidence type="ECO:0000259" key="8">
    <source>
        <dbReference type="PROSITE" id="PS51471"/>
    </source>
</evidence>
<evidence type="ECO:0000256" key="7">
    <source>
        <dbReference type="ARBA" id="ARBA00049169"/>
    </source>
</evidence>
<dbReference type="PANTHER" id="PTHR10869:SF236">
    <property type="entry name" value="PROLYL 4-HYDROXYLASE ALPHA SUBUNIT DOMAIN-CONTAINING PROTEIN"/>
    <property type="match status" value="1"/>
</dbReference>
<keyword evidence="5" id="KW-0560">Oxidoreductase</keyword>
<evidence type="ECO:0000256" key="6">
    <source>
        <dbReference type="ARBA" id="ARBA00023004"/>
    </source>
</evidence>
<evidence type="ECO:0000256" key="5">
    <source>
        <dbReference type="ARBA" id="ARBA00023002"/>
    </source>
</evidence>